<evidence type="ECO:0000256" key="1">
    <source>
        <dbReference type="ARBA" id="ARBA00001974"/>
    </source>
</evidence>
<comment type="cofactor">
    <cofactor evidence="1">
        <name>FAD</name>
        <dbReference type="ChEBI" id="CHEBI:57692"/>
    </cofactor>
</comment>
<dbReference type="InterPro" id="IPR016156">
    <property type="entry name" value="FAD/NAD-linked_Rdtase_dimer_sf"/>
</dbReference>
<sequence>MTADRVVIVGASHAGAQLAANLRKEKWAGDILLIGDEGRLPYQRPPLSKAYLAGGCHLDDVAIRSHQFYDKQRIQLVDATVTSIDRAERTVTLGNNNAVPYSKLALCTGARARALPVPGADLPGVHYLRTATDVEAIRAAAVPGSRVVIVGGGYIGLETAASLRTLGVEVTVLEAAGRVLERVTAPVVSEFFERIHREKGVEVRTDTIVEGFCGDERVAGVVLAGGETLAAELVIVGVGVIPNTELAAAAGIDVDNGILVDDRARSSDPDILAAGDCVSHPIERYGRRARLECVAAATEQAKVAAATICGNDSALSSLPWFWSDQYDLKLQIAGLNTGYDEVLLSGDPAHDRGFTCYYFRDRELIAADCINRPQDFMTAKRAIAQRSSIDRAELIGATS</sequence>
<protein>
    <submittedName>
        <fullName evidence="7">3-phenylpropionate/trans-cinnamate dioxygenase ferredoxin reductase subunit</fullName>
    </submittedName>
</protein>
<dbReference type="InterPro" id="IPR036188">
    <property type="entry name" value="FAD/NAD-bd_sf"/>
</dbReference>
<proteinExistence type="predicted"/>
<dbReference type="EMBL" id="JAMTCG010000005">
    <property type="protein sequence ID" value="MCP2161790.1"/>
    <property type="molecule type" value="Genomic_DNA"/>
</dbReference>
<keyword evidence="4" id="KW-0560">Oxidoreductase</keyword>
<accession>A0ABT1H3H8</accession>
<dbReference type="RefSeq" id="WP_253655368.1">
    <property type="nucleotide sequence ID" value="NZ_BAAAOE010000001.1"/>
</dbReference>
<keyword evidence="3" id="KW-0274">FAD</keyword>
<dbReference type="PRINTS" id="PR00368">
    <property type="entry name" value="FADPNR"/>
</dbReference>
<dbReference type="Gene3D" id="3.50.50.60">
    <property type="entry name" value="FAD/NAD(P)-binding domain"/>
    <property type="match status" value="2"/>
</dbReference>
<organism evidence="7 8">
    <name type="scientific">Williamsia serinedens</name>
    <dbReference type="NCBI Taxonomy" id="391736"/>
    <lineage>
        <taxon>Bacteria</taxon>
        <taxon>Bacillati</taxon>
        <taxon>Actinomycetota</taxon>
        <taxon>Actinomycetes</taxon>
        <taxon>Mycobacteriales</taxon>
        <taxon>Nocardiaceae</taxon>
        <taxon>Williamsia</taxon>
    </lineage>
</organism>
<evidence type="ECO:0000256" key="4">
    <source>
        <dbReference type="ARBA" id="ARBA00023002"/>
    </source>
</evidence>
<feature type="domain" description="FAD/NAD(P)-binding" evidence="5">
    <location>
        <begin position="5"/>
        <end position="301"/>
    </location>
</feature>
<dbReference type="InterPro" id="IPR050446">
    <property type="entry name" value="FAD-oxidoreductase/Apoptosis"/>
</dbReference>
<dbReference type="InterPro" id="IPR028202">
    <property type="entry name" value="Reductase_C"/>
</dbReference>
<dbReference type="Pfam" id="PF07992">
    <property type="entry name" value="Pyr_redox_2"/>
    <property type="match status" value="1"/>
</dbReference>
<gene>
    <name evidence="7" type="ORF">LX12_002989</name>
</gene>
<dbReference type="Proteomes" id="UP001205740">
    <property type="component" value="Unassembled WGS sequence"/>
</dbReference>
<reference evidence="7 8" key="1">
    <citation type="submission" date="2022-06" db="EMBL/GenBank/DDBJ databases">
        <title>Genomic Encyclopedia of Archaeal and Bacterial Type Strains, Phase II (KMG-II): from individual species to whole genera.</title>
        <authorList>
            <person name="Goeker M."/>
        </authorList>
    </citation>
    <scope>NUCLEOTIDE SEQUENCE [LARGE SCALE GENOMIC DNA]</scope>
    <source>
        <strain evidence="7 8">DSM 45037</strain>
    </source>
</reference>
<name>A0ABT1H3H8_9NOCA</name>
<dbReference type="Gene3D" id="3.30.390.30">
    <property type="match status" value="1"/>
</dbReference>
<evidence type="ECO:0000313" key="8">
    <source>
        <dbReference type="Proteomes" id="UP001205740"/>
    </source>
</evidence>
<feature type="domain" description="Reductase C-terminal" evidence="6">
    <location>
        <begin position="320"/>
        <end position="395"/>
    </location>
</feature>
<dbReference type="GO" id="GO:0051213">
    <property type="term" value="F:dioxygenase activity"/>
    <property type="evidence" value="ECO:0007669"/>
    <property type="project" value="UniProtKB-KW"/>
</dbReference>
<dbReference type="PANTHER" id="PTHR43557:SF2">
    <property type="entry name" value="RIESKE DOMAIN-CONTAINING PROTEIN-RELATED"/>
    <property type="match status" value="1"/>
</dbReference>
<evidence type="ECO:0000256" key="2">
    <source>
        <dbReference type="ARBA" id="ARBA00022630"/>
    </source>
</evidence>
<keyword evidence="8" id="KW-1185">Reference proteome</keyword>
<evidence type="ECO:0000259" key="6">
    <source>
        <dbReference type="Pfam" id="PF14759"/>
    </source>
</evidence>
<dbReference type="SUPFAM" id="SSF55424">
    <property type="entry name" value="FAD/NAD-linked reductases, dimerisation (C-terminal) domain"/>
    <property type="match status" value="1"/>
</dbReference>
<dbReference type="PRINTS" id="PR00411">
    <property type="entry name" value="PNDRDTASEI"/>
</dbReference>
<keyword evidence="7" id="KW-0223">Dioxygenase</keyword>
<evidence type="ECO:0000256" key="3">
    <source>
        <dbReference type="ARBA" id="ARBA00022827"/>
    </source>
</evidence>
<dbReference type="SUPFAM" id="SSF51905">
    <property type="entry name" value="FAD/NAD(P)-binding domain"/>
    <property type="match status" value="2"/>
</dbReference>
<evidence type="ECO:0000313" key="7">
    <source>
        <dbReference type="EMBL" id="MCP2161790.1"/>
    </source>
</evidence>
<dbReference type="InterPro" id="IPR023753">
    <property type="entry name" value="FAD/NAD-binding_dom"/>
</dbReference>
<dbReference type="Pfam" id="PF14759">
    <property type="entry name" value="Reductase_C"/>
    <property type="match status" value="1"/>
</dbReference>
<comment type="caution">
    <text evidence="7">The sequence shown here is derived from an EMBL/GenBank/DDBJ whole genome shotgun (WGS) entry which is preliminary data.</text>
</comment>
<evidence type="ECO:0000259" key="5">
    <source>
        <dbReference type="Pfam" id="PF07992"/>
    </source>
</evidence>
<dbReference type="PANTHER" id="PTHR43557">
    <property type="entry name" value="APOPTOSIS-INDUCING FACTOR 1"/>
    <property type="match status" value="1"/>
</dbReference>
<keyword evidence="2" id="KW-0285">Flavoprotein</keyword>